<dbReference type="Gene3D" id="3.60.10.10">
    <property type="entry name" value="Endonuclease/exonuclease/phosphatase"/>
    <property type="match status" value="1"/>
</dbReference>
<gene>
    <name evidence="3" type="ORF">FWK35_00020373</name>
</gene>
<reference evidence="3 4" key="1">
    <citation type="submission" date="2019-08" db="EMBL/GenBank/DDBJ databases">
        <title>Whole genome of Aphis craccivora.</title>
        <authorList>
            <person name="Voronova N.V."/>
            <person name="Shulinski R.S."/>
            <person name="Bandarenka Y.V."/>
            <person name="Zhorov D.G."/>
            <person name="Warner D."/>
        </authorList>
    </citation>
    <scope>NUCLEOTIDE SEQUENCE [LARGE SCALE GENOMIC DNA]</scope>
    <source>
        <strain evidence="3">180601</strain>
        <tissue evidence="3">Whole Body</tissue>
    </source>
</reference>
<name>A0A6G0YDW4_APHCR</name>
<dbReference type="InterPro" id="IPR005135">
    <property type="entry name" value="Endo/exonuclease/phosphatase"/>
</dbReference>
<evidence type="ECO:0000259" key="2">
    <source>
        <dbReference type="Pfam" id="PF14529"/>
    </source>
</evidence>
<evidence type="ECO:0000313" key="4">
    <source>
        <dbReference type="Proteomes" id="UP000478052"/>
    </source>
</evidence>
<dbReference type="Pfam" id="PF14529">
    <property type="entry name" value="Exo_endo_phos_2"/>
    <property type="match status" value="1"/>
</dbReference>
<organism evidence="3 4">
    <name type="scientific">Aphis craccivora</name>
    <name type="common">Cowpea aphid</name>
    <dbReference type="NCBI Taxonomy" id="307492"/>
    <lineage>
        <taxon>Eukaryota</taxon>
        <taxon>Metazoa</taxon>
        <taxon>Ecdysozoa</taxon>
        <taxon>Arthropoda</taxon>
        <taxon>Hexapoda</taxon>
        <taxon>Insecta</taxon>
        <taxon>Pterygota</taxon>
        <taxon>Neoptera</taxon>
        <taxon>Paraneoptera</taxon>
        <taxon>Hemiptera</taxon>
        <taxon>Sternorrhyncha</taxon>
        <taxon>Aphidomorpha</taxon>
        <taxon>Aphidoidea</taxon>
        <taxon>Aphididae</taxon>
        <taxon>Aphidini</taxon>
        <taxon>Aphis</taxon>
        <taxon>Aphis</taxon>
    </lineage>
</organism>
<sequence length="509" mass="59266">MRNIMHNNLRTQGNALGAPSSTVEILRQEIPVGLNQITPVPQSDLQVGTTQEVNPLRMKMKGHDIKRIGTWNVKTLLQTGKLENLKVEMKRLKIDILGVSQMRWPKSGDFWSGEYRIIYSGTEDGRLGKKKRIGIVLQKNMGHKVKGYVQYSDRIILVKLDTKPIDTVIIQVYMHTSEEEDDEVERIYEELNDLMEKGEENLIILGDFNAIVGEGKEKNIVGKYGLGIRNPRGEILLEFCIRNNLIITNTHFQHHKRRRYTWQSPGDIRRAQIDYILVRGRYKNQVKDSKSCPGADINSDHNLVLMHCELKFKRLQKKKGMKRFQLTILKTDRVITETYDAQCTLSIEEKGGNIKQCGKEWINEEILEMINERRKYKNATDQRGKEKYRKLKNAINRECKKSKENINEALKVGLMDKTYGIVRTFFKERKFKMASIKEANGNIIYEEVEVAKCWKKYLEQLYQIDEEQQNDTEEIDQSLMREEFDKALMELKNKKAPGVDEIPAELIQN</sequence>
<dbReference type="EMBL" id="VUJU01004555">
    <property type="protein sequence ID" value="KAF0753999.1"/>
    <property type="molecule type" value="Genomic_DNA"/>
</dbReference>
<evidence type="ECO:0000313" key="3">
    <source>
        <dbReference type="EMBL" id="KAF0753999.1"/>
    </source>
</evidence>
<keyword evidence="1" id="KW-0175">Coiled coil</keyword>
<dbReference type="SUPFAM" id="SSF56219">
    <property type="entry name" value="DNase I-like"/>
    <property type="match status" value="1"/>
</dbReference>
<dbReference type="CDD" id="cd09076">
    <property type="entry name" value="L1-EN"/>
    <property type="match status" value="1"/>
</dbReference>
<dbReference type="Proteomes" id="UP000478052">
    <property type="component" value="Unassembled WGS sequence"/>
</dbReference>
<dbReference type="AlphaFoldDB" id="A0A6G0YDW4"/>
<evidence type="ECO:0000256" key="1">
    <source>
        <dbReference type="SAM" id="Coils"/>
    </source>
</evidence>
<dbReference type="InterPro" id="IPR027124">
    <property type="entry name" value="Swc5/CFDP1/2"/>
</dbReference>
<feature type="coiled-coil region" evidence="1">
    <location>
        <begin position="385"/>
        <end position="412"/>
    </location>
</feature>
<dbReference type="OrthoDB" id="10033659at2759"/>
<feature type="domain" description="Endonuclease/exonuclease/phosphatase" evidence="2">
    <location>
        <begin position="168"/>
        <end position="304"/>
    </location>
</feature>
<proteinExistence type="predicted"/>
<keyword evidence="4" id="KW-1185">Reference proteome</keyword>
<accession>A0A6G0YDW4</accession>
<dbReference type="GO" id="GO:0003824">
    <property type="term" value="F:catalytic activity"/>
    <property type="evidence" value="ECO:0007669"/>
    <property type="project" value="InterPro"/>
</dbReference>
<dbReference type="PANTHER" id="PTHR23227:SF85">
    <property type="entry name" value="CRANIOFACIAL DEVELOPMENT PROTEIN 2"/>
    <property type="match status" value="1"/>
</dbReference>
<dbReference type="PANTHER" id="PTHR23227">
    <property type="entry name" value="BUCENTAUR RELATED"/>
    <property type="match status" value="1"/>
</dbReference>
<comment type="caution">
    <text evidence="3">The sequence shown here is derived from an EMBL/GenBank/DDBJ whole genome shotgun (WGS) entry which is preliminary data.</text>
</comment>
<protein>
    <submittedName>
        <fullName evidence="3">Craniofacial development protein 2-like</fullName>
    </submittedName>
</protein>
<dbReference type="InterPro" id="IPR036691">
    <property type="entry name" value="Endo/exonu/phosph_ase_sf"/>
</dbReference>